<evidence type="ECO:0000259" key="3">
    <source>
        <dbReference type="SMART" id="SM00382"/>
    </source>
</evidence>
<evidence type="ECO:0000256" key="2">
    <source>
        <dbReference type="SAM" id="MobiDB-lite"/>
    </source>
</evidence>
<evidence type="ECO:0000256" key="1">
    <source>
        <dbReference type="ARBA" id="ARBA00006611"/>
    </source>
</evidence>
<accession>A0A494RC96</accession>
<proteinExistence type="inferred from homology"/>
<dbReference type="OrthoDB" id="9810761at2"/>
<dbReference type="AlphaFoldDB" id="A0A494RC96"/>
<dbReference type="Gene3D" id="3.30.450.380">
    <property type="match status" value="1"/>
</dbReference>
<dbReference type="InterPro" id="IPR003593">
    <property type="entry name" value="AAA+_ATPase"/>
</dbReference>
<feature type="region of interest" description="Disordered" evidence="2">
    <location>
        <begin position="1"/>
        <end position="26"/>
    </location>
</feature>
<dbReference type="CDD" id="cd01130">
    <property type="entry name" value="VirB11-like_ATPase"/>
    <property type="match status" value="1"/>
</dbReference>
<dbReference type="PANTHER" id="PTHR30486">
    <property type="entry name" value="TWITCHING MOTILITY PROTEIN PILT"/>
    <property type="match status" value="1"/>
</dbReference>
<reference evidence="4 5" key="1">
    <citation type="submission" date="2018-10" db="EMBL/GenBank/DDBJ databases">
        <title>Complete genome sequence of Brevundimonas naejangsanensis BRV3.</title>
        <authorList>
            <person name="Berrios L."/>
            <person name="Ely B."/>
        </authorList>
    </citation>
    <scope>NUCLEOTIDE SEQUENCE [LARGE SCALE GENOMIC DNA]</scope>
    <source>
        <strain evidence="4 5">BRV3</strain>
    </source>
</reference>
<organism evidence="4 5">
    <name type="scientific">Brevundimonas naejangsanensis</name>
    <dbReference type="NCBI Taxonomy" id="588932"/>
    <lineage>
        <taxon>Bacteria</taxon>
        <taxon>Pseudomonadati</taxon>
        <taxon>Pseudomonadota</taxon>
        <taxon>Alphaproteobacteria</taxon>
        <taxon>Caulobacterales</taxon>
        <taxon>Caulobacteraceae</taxon>
        <taxon>Brevundimonas</taxon>
    </lineage>
</organism>
<dbReference type="Proteomes" id="UP000276984">
    <property type="component" value="Chromosome"/>
</dbReference>
<dbReference type="Pfam" id="PF00437">
    <property type="entry name" value="T2SSE"/>
    <property type="match status" value="1"/>
</dbReference>
<evidence type="ECO:0000313" key="5">
    <source>
        <dbReference type="Proteomes" id="UP000276984"/>
    </source>
</evidence>
<keyword evidence="5" id="KW-1185">Reference proteome</keyword>
<dbReference type="InterPro" id="IPR050921">
    <property type="entry name" value="T4SS_GSP_E_ATPase"/>
</dbReference>
<gene>
    <name evidence="4" type="ORF">D8I30_01050</name>
</gene>
<dbReference type="Gene3D" id="3.40.50.300">
    <property type="entry name" value="P-loop containing nucleotide triphosphate hydrolases"/>
    <property type="match status" value="1"/>
</dbReference>
<feature type="domain" description="AAA+ ATPase" evidence="3">
    <location>
        <begin position="220"/>
        <end position="412"/>
    </location>
</feature>
<dbReference type="SUPFAM" id="SSF52540">
    <property type="entry name" value="P-loop containing nucleoside triphosphate hydrolases"/>
    <property type="match status" value="1"/>
</dbReference>
<dbReference type="InterPro" id="IPR027417">
    <property type="entry name" value="P-loop_NTPase"/>
</dbReference>
<protein>
    <submittedName>
        <fullName evidence="4">CpaF family protein</fullName>
    </submittedName>
</protein>
<dbReference type="SMART" id="SM00382">
    <property type="entry name" value="AAA"/>
    <property type="match status" value="1"/>
</dbReference>
<sequence length="449" mass="49807">MLWTPDDAGLPTPRPPRDDQSSGVASPDGVALRVRIHQQLLDLLNLSALERASREQLRGEVRGVVTRLLAEEKRLLSPAQTDVLIDDVLDELLGLGPLEPLLADHTINDILINTHSTVYVERQGQLELTDVRFEDTRHLVRIINKIVSAVGRRVDESQPMVDARLPDGSRVNAIIPPLAVDGPLVSIRKFAHDPIRMGTLVELQSLTQEMATILEGVVRARRNILISGGTGSGKTTLLNAMSAFIDDRERIVTIEDSAELQLQQPHVGRLETRPPNIEGTGEVTLRDLVRNALRMRPDRIIVGEVRAGEAFDMLQAMNTGHEGSMTTVHANSPRDALGRVEQMIGMAGLEISSRSIRQQIASAIHLVVQTERLEDGRRRIVSISEIVGMEDDVISMQEIFRFRRLSRDGDGRVQGQLETTGVRPKFMELLSTRGIQLPHDIFVPGRISR</sequence>
<name>A0A494RC96_9CAUL</name>
<dbReference type="GO" id="GO:0016887">
    <property type="term" value="F:ATP hydrolysis activity"/>
    <property type="evidence" value="ECO:0007669"/>
    <property type="project" value="InterPro"/>
</dbReference>
<dbReference type="EMBL" id="CP032707">
    <property type="protein sequence ID" value="AYG93928.1"/>
    <property type="molecule type" value="Genomic_DNA"/>
</dbReference>
<dbReference type="InterPro" id="IPR001482">
    <property type="entry name" value="T2SS/T4SS_dom"/>
</dbReference>
<evidence type="ECO:0000313" key="4">
    <source>
        <dbReference type="EMBL" id="AYG93928.1"/>
    </source>
</evidence>
<dbReference type="RefSeq" id="WP_121481088.1">
    <property type="nucleotide sequence ID" value="NZ_CP032707.1"/>
</dbReference>
<dbReference type="PANTHER" id="PTHR30486:SF6">
    <property type="entry name" value="TYPE IV PILUS RETRACTATION ATPASE PILT"/>
    <property type="match status" value="1"/>
</dbReference>
<comment type="similarity">
    <text evidence="1">Belongs to the GSP E family.</text>
</comment>